<dbReference type="GO" id="GO:0016020">
    <property type="term" value="C:membrane"/>
    <property type="evidence" value="ECO:0007669"/>
    <property type="project" value="TreeGrafter"/>
</dbReference>
<dbReference type="SUPFAM" id="SSF48403">
    <property type="entry name" value="Ankyrin repeat"/>
    <property type="match status" value="2"/>
</dbReference>
<keyword evidence="1" id="KW-0040">ANK repeat</keyword>
<dbReference type="SMART" id="SM00248">
    <property type="entry name" value="ANK"/>
    <property type="match status" value="4"/>
</dbReference>
<gene>
    <name evidence="4" type="ORF">SVIM_LOCUS92181</name>
</gene>
<evidence type="ECO:0000256" key="1">
    <source>
        <dbReference type="PROSITE-ProRule" id="PRU00023"/>
    </source>
</evidence>
<evidence type="ECO:0000256" key="2">
    <source>
        <dbReference type="SAM" id="Phobius"/>
    </source>
</evidence>
<keyword evidence="2" id="KW-0472">Membrane</keyword>
<organism evidence="4">
    <name type="scientific">Salix viminalis</name>
    <name type="common">Common osier</name>
    <name type="synonym">Basket willow</name>
    <dbReference type="NCBI Taxonomy" id="40686"/>
    <lineage>
        <taxon>Eukaryota</taxon>
        <taxon>Viridiplantae</taxon>
        <taxon>Streptophyta</taxon>
        <taxon>Embryophyta</taxon>
        <taxon>Tracheophyta</taxon>
        <taxon>Spermatophyta</taxon>
        <taxon>Magnoliopsida</taxon>
        <taxon>eudicotyledons</taxon>
        <taxon>Gunneridae</taxon>
        <taxon>Pentapetalae</taxon>
        <taxon>rosids</taxon>
        <taxon>fabids</taxon>
        <taxon>Malpighiales</taxon>
        <taxon>Salicaceae</taxon>
        <taxon>Saliceae</taxon>
        <taxon>Salix</taxon>
    </lineage>
</organism>
<keyword evidence="2" id="KW-0812">Transmembrane</keyword>
<feature type="repeat" description="ANK" evidence="1">
    <location>
        <begin position="103"/>
        <end position="126"/>
    </location>
</feature>
<dbReference type="PANTHER" id="PTHR24177">
    <property type="entry name" value="CASKIN"/>
    <property type="match status" value="1"/>
</dbReference>
<feature type="transmembrane region" description="Helical" evidence="2">
    <location>
        <begin position="528"/>
        <end position="548"/>
    </location>
</feature>
<proteinExistence type="predicted"/>
<reference evidence="4" key="1">
    <citation type="submission" date="2019-03" db="EMBL/GenBank/DDBJ databases">
        <authorList>
            <person name="Mank J."/>
            <person name="Almeida P."/>
        </authorList>
    </citation>
    <scope>NUCLEOTIDE SEQUENCE</scope>
    <source>
        <strain evidence="4">78183</strain>
    </source>
</reference>
<dbReference type="InterPro" id="IPR026961">
    <property type="entry name" value="PGG_dom"/>
</dbReference>
<dbReference type="AlphaFoldDB" id="A0A6N2KNV2"/>
<feature type="transmembrane region" description="Helical" evidence="2">
    <location>
        <begin position="601"/>
        <end position="621"/>
    </location>
</feature>
<dbReference type="EMBL" id="CAADRP010000446">
    <property type="protein sequence ID" value="VFU28176.1"/>
    <property type="molecule type" value="Genomic_DNA"/>
</dbReference>
<dbReference type="PROSITE" id="PS50297">
    <property type="entry name" value="ANK_REP_REGION"/>
    <property type="match status" value="1"/>
</dbReference>
<accession>A0A6N2KNV2</accession>
<feature type="transmembrane region" description="Helical" evidence="2">
    <location>
        <begin position="486"/>
        <end position="507"/>
    </location>
</feature>
<dbReference type="InterPro" id="IPR002110">
    <property type="entry name" value="Ankyrin_rpt"/>
</dbReference>
<dbReference type="PANTHER" id="PTHR24177:SF292">
    <property type="entry name" value="ANKYRIN REPEAT FAMILY PROTEIN-RELATED"/>
    <property type="match status" value="1"/>
</dbReference>
<dbReference type="InterPro" id="IPR036770">
    <property type="entry name" value="Ankyrin_rpt-contain_sf"/>
</dbReference>
<evidence type="ECO:0000313" key="4">
    <source>
        <dbReference type="EMBL" id="VFU28176.1"/>
    </source>
</evidence>
<sequence length="655" mass="73362">MAAEKITGTDDNINAAEASIPTGQHHLNIEVLAASQQLVPTGDGVFDVLPILDGCLAAATAASLVERSRHLQLFHAALSGDWEAAEGIYDLVPGEVNARITKRGETALHIAAAAEHTHFVKKLVERMSAESLTYKNEAGNTAFCFAAISGVEALAKVMMKTGHDLAMTRGRENLLPIYMAALLGHREMVSYLYDETKERLTDSDRITLLVALINSDIFDLALKLLKAHPRLAYARDEHELTALHALAQKFSMPSSVVDRSPPEFWNKFPIPFSGLKLAQMKKVVHKQALDLIRYLWEQVILLDDETISCQIGKPWPLIFTAAERGNLDFLTILIRMYPDLIFKVDQNTYSIFHIAILNRHEDIFKMIYQIGSIKNVITIYKDGEGNNMLHLAARVLQSPSRLNVIPGAALQLQHELLWFEVTIFSLFPSEKSIGSLDKEVKKVVQPRHIEEKNIHGKTPGALFIEQHKEMMKEGEHWMRDTADSCMLVATLIATVVFAAAFTVPGGNKQDKEDDQGTPVFVTRIEFKIFAISDAISLVASTSSLLTFLSIRTSRYAERDFLWSLPNRLIIGLTTLFISIVAMMVAFVATFFLVFRKNLHQYSIPVAVVASLPVIFFIWQHYRLFLDMIDSTYTSRSLFKPGKSPLFSKRVKPKVA</sequence>
<protein>
    <recommendedName>
        <fullName evidence="3">PGG domain-containing protein</fullName>
    </recommendedName>
</protein>
<evidence type="ECO:0000259" key="3">
    <source>
        <dbReference type="Pfam" id="PF13962"/>
    </source>
</evidence>
<dbReference type="Gene3D" id="1.25.40.20">
    <property type="entry name" value="Ankyrin repeat-containing domain"/>
    <property type="match status" value="2"/>
</dbReference>
<dbReference type="Pfam" id="PF12796">
    <property type="entry name" value="Ank_2"/>
    <property type="match status" value="1"/>
</dbReference>
<feature type="transmembrane region" description="Helical" evidence="2">
    <location>
        <begin position="568"/>
        <end position="594"/>
    </location>
</feature>
<dbReference type="PROSITE" id="PS50088">
    <property type="entry name" value="ANK_REPEAT"/>
    <property type="match status" value="1"/>
</dbReference>
<name>A0A6N2KNV2_SALVM</name>
<keyword evidence="2" id="KW-1133">Transmembrane helix</keyword>
<feature type="domain" description="PGG" evidence="3">
    <location>
        <begin position="476"/>
        <end position="592"/>
    </location>
</feature>
<dbReference type="Pfam" id="PF13962">
    <property type="entry name" value="PGG"/>
    <property type="match status" value="1"/>
</dbReference>